<reference evidence="2" key="1">
    <citation type="journal article" date="2023" name="Nat. Microbiol.">
        <title>Babesia duncani multi-omics identifies virulence factors and drug targets.</title>
        <authorList>
            <person name="Singh P."/>
            <person name="Lonardi S."/>
            <person name="Liang Q."/>
            <person name="Vydyam P."/>
            <person name="Khabirova E."/>
            <person name="Fang T."/>
            <person name="Gihaz S."/>
            <person name="Thekkiniath J."/>
            <person name="Munshi M."/>
            <person name="Abel S."/>
            <person name="Ciampossin L."/>
            <person name="Batugedara G."/>
            <person name="Gupta M."/>
            <person name="Lu X.M."/>
            <person name="Lenz T."/>
            <person name="Chakravarty S."/>
            <person name="Cornillot E."/>
            <person name="Hu Y."/>
            <person name="Ma W."/>
            <person name="Gonzalez L.M."/>
            <person name="Sanchez S."/>
            <person name="Estrada K."/>
            <person name="Sanchez-Flores A."/>
            <person name="Montero E."/>
            <person name="Harb O.S."/>
            <person name="Le Roch K.G."/>
            <person name="Mamoun C.B."/>
        </authorList>
    </citation>
    <scope>NUCLEOTIDE SEQUENCE</scope>
    <source>
        <strain evidence="2">WA1</strain>
    </source>
</reference>
<protein>
    <submittedName>
        <fullName evidence="2">Uncharacterized protein</fullName>
    </submittedName>
</protein>
<gene>
    <name evidence="2" type="ORF">BdWA1_002213</name>
</gene>
<proteinExistence type="predicted"/>
<name>A0AAD9PLD5_9APIC</name>
<organism evidence="2 3">
    <name type="scientific">Babesia duncani</name>
    <dbReference type="NCBI Taxonomy" id="323732"/>
    <lineage>
        <taxon>Eukaryota</taxon>
        <taxon>Sar</taxon>
        <taxon>Alveolata</taxon>
        <taxon>Apicomplexa</taxon>
        <taxon>Aconoidasida</taxon>
        <taxon>Piroplasmida</taxon>
        <taxon>Babesiidae</taxon>
        <taxon>Babesia</taxon>
    </lineage>
</organism>
<evidence type="ECO:0000313" key="3">
    <source>
        <dbReference type="Proteomes" id="UP001214638"/>
    </source>
</evidence>
<dbReference type="RefSeq" id="XP_067803806.1">
    <property type="nucleotide sequence ID" value="XM_067947242.1"/>
</dbReference>
<sequence length="562" mass="62478">MHYPPDIMSSDLKDTNVPQAAEKLAILTHKLQSAISKKRNLNDEKYLKLSSRCDKLRLQVEPLTLQALDSGDAQLFELLAETMHAATFALEEYNRIRNSKVDATGTRLSQSPQGGNASEAPSEEMARVNDDWAFFPQDDGDLEEFGNPKDLGDFGNPEDFGESMMESNHCKHSGKSQDATSWTGGPNDHINDDTFADQFLEGDLVPLKANFSTSVVNTPGACASQEVQFSSMAQPRYVALLEQCLERHALQVWLEIKNEELDMRNYILEKYMARPVEHKSVGNVDCSEGAHVLYEPLWRQKQATTAACNYIARFIRGSNVLMETGNFKLILNAHLDSNREIINATFRLVPKMHGLDCLMQLHLIPGLHALEIVHDSNLSLNAKLAVDTSDNRALGESTWPILSLSIIESDGTRFKCSIAAPLGSYQFMAPFKLEIKEFYRLWMLEEYKQCVQSRGFLSKIPLTTSDLVAPLSGMFTIVHSNGKLLMSARTPRLLVLATICLIEPSRILVQVATPCMHLLCNLMAAIKQLLAASATNEACTGDDAKVIPYNGLELPEPFAKPT</sequence>
<dbReference type="Proteomes" id="UP001214638">
    <property type="component" value="Unassembled WGS sequence"/>
</dbReference>
<feature type="region of interest" description="Disordered" evidence="1">
    <location>
        <begin position="163"/>
        <end position="182"/>
    </location>
</feature>
<evidence type="ECO:0000256" key="1">
    <source>
        <dbReference type="SAM" id="MobiDB-lite"/>
    </source>
</evidence>
<dbReference type="KEGG" id="bdw:94336511"/>
<accession>A0AAD9PLD5</accession>
<feature type="compositionally biased region" description="Polar residues" evidence="1">
    <location>
        <begin position="106"/>
        <end position="116"/>
    </location>
</feature>
<evidence type="ECO:0000313" key="2">
    <source>
        <dbReference type="EMBL" id="KAK2196964.1"/>
    </source>
</evidence>
<feature type="region of interest" description="Disordered" evidence="1">
    <location>
        <begin position="104"/>
        <end position="124"/>
    </location>
</feature>
<dbReference type="AlphaFoldDB" id="A0AAD9PLD5"/>
<dbReference type="EMBL" id="JALLKP010000002">
    <property type="protein sequence ID" value="KAK2196964.1"/>
    <property type="molecule type" value="Genomic_DNA"/>
</dbReference>
<dbReference type="GeneID" id="94336511"/>
<keyword evidence="3" id="KW-1185">Reference proteome</keyword>
<comment type="caution">
    <text evidence="2">The sequence shown here is derived from an EMBL/GenBank/DDBJ whole genome shotgun (WGS) entry which is preliminary data.</text>
</comment>